<evidence type="ECO:0000256" key="2">
    <source>
        <dbReference type="ARBA" id="ARBA00022448"/>
    </source>
</evidence>
<proteinExistence type="predicted"/>
<feature type="transmembrane region" description="Helical" evidence="7">
    <location>
        <begin position="282"/>
        <end position="308"/>
    </location>
</feature>
<keyword evidence="2" id="KW-0813">Transport</keyword>
<feature type="transmembrane region" description="Helical" evidence="7">
    <location>
        <begin position="354"/>
        <end position="375"/>
    </location>
</feature>
<dbReference type="SUPFAM" id="SSF103473">
    <property type="entry name" value="MFS general substrate transporter"/>
    <property type="match status" value="1"/>
</dbReference>
<dbReference type="InterPro" id="IPR020846">
    <property type="entry name" value="MFS_dom"/>
</dbReference>
<evidence type="ECO:0000256" key="6">
    <source>
        <dbReference type="SAM" id="MobiDB-lite"/>
    </source>
</evidence>
<dbReference type="Pfam" id="PF07690">
    <property type="entry name" value="MFS_1"/>
    <property type="match status" value="1"/>
</dbReference>
<evidence type="ECO:0000256" key="5">
    <source>
        <dbReference type="ARBA" id="ARBA00023136"/>
    </source>
</evidence>
<dbReference type="PANTHER" id="PTHR23504:SF3">
    <property type="entry name" value="MAJOR FACILITATOR SUPERFAMILY (MFS) PROFILE DOMAIN-CONTAINING PROTEIN"/>
    <property type="match status" value="1"/>
</dbReference>
<dbReference type="EMBL" id="CP023325">
    <property type="protein sequence ID" value="ATY64544.1"/>
    <property type="molecule type" value="Genomic_DNA"/>
</dbReference>
<feature type="transmembrane region" description="Helical" evidence="7">
    <location>
        <begin position="54"/>
        <end position="72"/>
    </location>
</feature>
<dbReference type="InterPro" id="IPR011701">
    <property type="entry name" value="MFS"/>
</dbReference>
<evidence type="ECO:0000259" key="8">
    <source>
        <dbReference type="PROSITE" id="PS50850"/>
    </source>
</evidence>
<feature type="transmembrane region" description="Helical" evidence="7">
    <location>
        <begin position="387"/>
        <end position="410"/>
    </location>
</feature>
<feature type="transmembrane region" description="Helical" evidence="7">
    <location>
        <begin position="459"/>
        <end position="478"/>
    </location>
</feature>
<reference evidence="9 10" key="1">
    <citation type="journal article" date="2017" name="BMC Genomics">
        <title>Chromosome level assembly and secondary metabolite potential of the parasitic fungus Cordyceps militaris.</title>
        <authorList>
            <person name="Kramer G.J."/>
            <person name="Nodwell J.R."/>
        </authorList>
    </citation>
    <scope>NUCLEOTIDE SEQUENCE [LARGE SCALE GENOMIC DNA]</scope>
    <source>
        <strain evidence="9 10">ATCC 34164</strain>
    </source>
</reference>
<evidence type="ECO:0000256" key="4">
    <source>
        <dbReference type="ARBA" id="ARBA00022989"/>
    </source>
</evidence>
<dbReference type="VEuPathDB" id="FungiDB:CCM_01886"/>
<evidence type="ECO:0000256" key="1">
    <source>
        <dbReference type="ARBA" id="ARBA00004141"/>
    </source>
</evidence>
<protein>
    <submittedName>
        <fullName evidence="9">Major facilitator superfamily transporter</fullName>
    </submittedName>
</protein>
<dbReference type="InterPro" id="IPR036259">
    <property type="entry name" value="MFS_trans_sf"/>
</dbReference>
<sequence>MATSEHLTHPTEASPLLSSRAVVQHEDHLRVASATEIPATFPTTQVLLLCYARLMEPIAFFSIFPYIAMMVQTRGQLADADVGFYAGLVESVFSVVQTFVLLFWGSLADRFGRRPVLIASLTGMAVGPALFGLSRNLWQMMVFRALTGAFSGANLIIRTMIGELCDGSTQVKAIAWYTIAGNIGIICGPVIGGALVDPAIQYPSVFGNVPFLKSYPYALPGFVVGSLGLTACLSLLLCVDETWDSSSTSDTDDDSQDEGNGGHKEQDMTTGQILKNPKTLTVLGVFTYVMILCFAFSAILPVVLYTPIDLGGMGYSPSSITVYMTSLGISETVWMLIAFPFLQTRVRTKGVMRLCAYFWPAFFAGYILMNAVLRAERTTENTVFYCLVWAANVIFGSGIWMAFAAAQLAVNEVSPNRTVLGKLNSVAEICSSVSRTVVPPLSTSLFAVGIGGQIIGGHLAWVVLILLTLGLPVALHWFPDSEASGWSAARW</sequence>
<feature type="domain" description="Major facilitator superfamily (MFS) profile" evidence="8">
    <location>
        <begin position="45"/>
        <end position="482"/>
    </location>
</feature>
<dbReference type="GO" id="GO:0022857">
    <property type="term" value="F:transmembrane transporter activity"/>
    <property type="evidence" value="ECO:0007669"/>
    <property type="project" value="InterPro"/>
</dbReference>
<feature type="transmembrane region" description="Helical" evidence="7">
    <location>
        <begin position="84"/>
        <end position="104"/>
    </location>
</feature>
<dbReference type="Gene3D" id="1.20.1250.20">
    <property type="entry name" value="MFS general substrate transporter like domains"/>
    <property type="match status" value="1"/>
</dbReference>
<dbReference type="PANTHER" id="PTHR23504">
    <property type="entry name" value="MAJOR FACILITATOR SUPERFAMILY DOMAIN-CONTAINING PROTEIN 10"/>
    <property type="match status" value="1"/>
</dbReference>
<feature type="transmembrane region" description="Helical" evidence="7">
    <location>
        <begin position="116"/>
        <end position="135"/>
    </location>
</feature>
<dbReference type="VEuPathDB" id="FungiDB:A9K55_003864"/>
<keyword evidence="4 7" id="KW-1133">Transmembrane helix</keyword>
<dbReference type="AlphaFoldDB" id="A0A2H4SN60"/>
<keyword evidence="3 7" id="KW-0812">Transmembrane</keyword>
<dbReference type="Proteomes" id="UP000323067">
    <property type="component" value="Chromosome v"/>
</dbReference>
<dbReference type="PROSITE" id="PS50850">
    <property type="entry name" value="MFS"/>
    <property type="match status" value="1"/>
</dbReference>
<feature type="region of interest" description="Disordered" evidence="6">
    <location>
        <begin position="246"/>
        <end position="268"/>
    </location>
</feature>
<comment type="subcellular location">
    <subcellularLocation>
        <location evidence="1">Membrane</location>
        <topology evidence="1">Multi-pass membrane protein</topology>
    </subcellularLocation>
</comment>
<evidence type="ECO:0000313" key="9">
    <source>
        <dbReference type="EMBL" id="ATY64544.1"/>
    </source>
</evidence>
<evidence type="ECO:0000313" key="10">
    <source>
        <dbReference type="Proteomes" id="UP000323067"/>
    </source>
</evidence>
<feature type="transmembrane region" description="Helical" evidence="7">
    <location>
        <begin position="141"/>
        <end position="161"/>
    </location>
</feature>
<keyword evidence="5 7" id="KW-0472">Membrane</keyword>
<accession>A0A2H4SN60</accession>
<feature type="transmembrane region" description="Helical" evidence="7">
    <location>
        <begin position="215"/>
        <end position="239"/>
    </location>
</feature>
<gene>
    <name evidence="9" type="ORF">A9K55_003864</name>
</gene>
<evidence type="ECO:0000256" key="7">
    <source>
        <dbReference type="SAM" id="Phobius"/>
    </source>
</evidence>
<organism evidence="9 10">
    <name type="scientific">Cordyceps militaris</name>
    <name type="common">Caterpillar fungus</name>
    <name type="synonym">Clavaria militaris</name>
    <dbReference type="NCBI Taxonomy" id="73501"/>
    <lineage>
        <taxon>Eukaryota</taxon>
        <taxon>Fungi</taxon>
        <taxon>Dikarya</taxon>
        <taxon>Ascomycota</taxon>
        <taxon>Pezizomycotina</taxon>
        <taxon>Sordariomycetes</taxon>
        <taxon>Hypocreomycetidae</taxon>
        <taxon>Hypocreales</taxon>
        <taxon>Cordycipitaceae</taxon>
        <taxon>Cordyceps</taxon>
    </lineage>
</organism>
<evidence type="ECO:0000256" key="3">
    <source>
        <dbReference type="ARBA" id="ARBA00022692"/>
    </source>
</evidence>
<dbReference type="GO" id="GO:0016020">
    <property type="term" value="C:membrane"/>
    <property type="evidence" value="ECO:0007669"/>
    <property type="project" value="UniProtKB-SubCell"/>
</dbReference>
<name>A0A2H4SN60_CORMI</name>
<feature type="transmembrane region" description="Helical" evidence="7">
    <location>
        <begin position="173"/>
        <end position="195"/>
    </location>
</feature>
<feature type="transmembrane region" description="Helical" evidence="7">
    <location>
        <begin position="320"/>
        <end position="342"/>
    </location>
</feature>